<keyword evidence="3" id="KW-1003">Cell membrane</keyword>
<keyword evidence="6 7" id="KW-0472">Membrane</keyword>
<organism evidence="8 9">
    <name type="scientific">Rhodoplanes roseus</name>
    <dbReference type="NCBI Taxonomy" id="29409"/>
    <lineage>
        <taxon>Bacteria</taxon>
        <taxon>Pseudomonadati</taxon>
        <taxon>Pseudomonadota</taxon>
        <taxon>Alphaproteobacteria</taxon>
        <taxon>Hyphomicrobiales</taxon>
        <taxon>Nitrobacteraceae</taxon>
        <taxon>Rhodoplanes</taxon>
    </lineage>
</organism>
<evidence type="ECO:0000256" key="3">
    <source>
        <dbReference type="ARBA" id="ARBA00022475"/>
    </source>
</evidence>
<keyword evidence="2" id="KW-0813">Transport</keyword>
<dbReference type="Proteomes" id="UP000249130">
    <property type="component" value="Unassembled WGS sequence"/>
</dbReference>
<feature type="transmembrane region" description="Helical" evidence="7">
    <location>
        <begin position="65"/>
        <end position="86"/>
    </location>
</feature>
<evidence type="ECO:0000256" key="6">
    <source>
        <dbReference type="ARBA" id="ARBA00023136"/>
    </source>
</evidence>
<evidence type="ECO:0000313" key="8">
    <source>
        <dbReference type="EMBL" id="RAI44296.1"/>
    </source>
</evidence>
<comment type="subcellular location">
    <subcellularLocation>
        <location evidence="1">Membrane</location>
        <topology evidence="1">Multi-pass membrane protein</topology>
    </subcellularLocation>
</comment>
<comment type="caution">
    <text evidence="8">The sequence shown here is derived from an EMBL/GenBank/DDBJ whole genome shotgun (WGS) entry which is preliminary data.</text>
</comment>
<evidence type="ECO:0000313" key="9">
    <source>
        <dbReference type="Proteomes" id="UP000249130"/>
    </source>
</evidence>
<dbReference type="GO" id="GO:0055085">
    <property type="term" value="P:transmembrane transport"/>
    <property type="evidence" value="ECO:0007669"/>
    <property type="project" value="InterPro"/>
</dbReference>
<dbReference type="RefSeq" id="WP_111418863.1">
    <property type="nucleotide sequence ID" value="NZ_NPEX01000050.1"/>
</dbReference>
<feature type="transmembrane region" description="Helical" evidence="7">
    <location>
        <begin position="169"/>
        <end position="189"/>
    </location>
</feature>
<dbReference type="EMBL" id="NPEX01000050">
    <property type="protein sequence ID" value="RAI44296.1"/>
    <property type="molecule type" value="Genomic_DNA"/>
</dbReference>
<feature type="transmembrane region" description="Helical" evidence="7">
    <location>
        <begin position="259"/>
        <end position="280"/>
    </location>
</feature>
<evidence type="ECO:0000256" key="2">
    <source>
        <dbReference type="ARBA" id="ARBA00022448"/>
    </source>
</evidence>
<protein>
    <submittedName>
        <fullName evidence="8">Malonate transporter</fullName>
    </submittedName>
</protein>
<feature type="transmembrane region" description="Helical" evidence="7">
    <location>
        <begin position="35"/>
        <end position="53"/>
    </location>
</feature>
<feature type="transmembrane region" description="Helical" evidence="7">
    <location>
        <begin position="292"/>
        <end position="311"/>
    </location>
</feature>
<keyword evidence="4 7" id="KW-0812">Transmembrane</keyword>
<dbReference type="AlphaFoldDB" id="A0A327L1D2"/>
<dbReference type="Pfam" id="PF03547">
    <property type="entry name" value="Mem_trans"/>
    <property type="match status" value="1"/>
</dbReference>
<reference evidence="8 9" key="1">
    <citation type="submission" date="2017-07" db="EMBL/GenBank/DDBJ databases">
        <title>Draft Genome Sequences of Select Purple Nonsulfur Bacteria.</title>
        <authorList>
            <person name="Lasarre B."/>
            <person name="Mckinlay J.B."/>
        </authorList>
    </citation>
    <scope>NUCLEOTIDE SEQUENCE [LARGE SCALE GENOMIC DNA]</scope>
    <source>
        <strain evidence="8 9">DSM 5909</strain>
    </source>
</reference>
<evidence type="ECO:0000256" key="5">
    <source>
        <dbReference type="ARBA" id="ARBA00022989"/>
    </source>
</evidence>
<evidence type="ECO:0000256" key="7">
    <source>
        <dbReference type="SAM" id="Phobius"/>
    </source>
</evidence>
<feature type="transmembrane region" description="Helical" evidence="7">
    <location>
        <begin position="98"/>
        <end position="121"/>
    </location>
</feature>
<sequence>MIDVLNLALPFFGLIFLGMACGRYAARIPDSGLAWMDFFVVYVALPALFYRVLSQTPADQLGQVTFIVGTTLATFAAFVVTFVPALLLQRGRLPEATIIGLAGSFGNVGYMGPGLAVSALGTEAAAPVALIFCFDTLLVFSLAPFLMALSRSGGGKGALATLWLVVRRIALHPFIVASVLGVLSAALEIRPPVALDRLLQFLQNAAAPCALFALGVTVVMRPIDAVTVELPIAIGVKLLVHPVIVLVLLSLLGPFAETWVYTAVLLAALPTALSIFVLARQYDTWVAEASSLVMYGIVISVFTVTAVLWLIKTHRLPLNIFG</sequence>
<feature type="transmembrane region" description="Helical" evidence="7">
    <location>
        <begin position="232"/>
        <end position="252"/>
    </location>
</feature>
<keyword evidence="9" id="KW-1185">Reference proteome</keyword>
<keyword evidence="5 7" id="KW-1133">Transmembrane helix</keyword>
<dbReference type="PANTHER" id="PTHR36838">
    <property type="entry name" value="AUXIN EFFLUX CARRIER FAMILY PROTEIN"/>
    <property type="match status" value="1"/>
</dbReference>
<evidence type="ECO:0000256" key="1">
    <source>
        <dbReference type="ARBA" id="ARBA00004141"/>
    </source>
</evidence>
<feature type="transmembrane region" description="Helical" evidence="7">
    <location>
        <begin position="128"/>
        <end position="149"/>
    </location>
</feature>
<dbReference type="InterPro" id="IPR004776">
    <property type="entry name" value="Mem_transp_PIN-like"/>
</dbReference>
<proteinExistence type="predicted"/>
<gene>
    <name evidence="8" type="ORF">CH341_09810</name>
</gene>
<evidence type="ECO:0000256" key="4">
    <source>
        <dbReference type="ARBA" id="ARBA00022692"/>
    </source>
</evidence>
<dbReference type="GO" id="GO:0016020">
    <property type="term" value="C:membrane"/>
    <property type="evidence" value="ECO:0007669"/>
    <property type="project" value="UniProtKB-SubCell"/>
</dbReference>
<feature type="transmembrane region" description="Helical" evidence="7">
    <location>
        <begin position="201"/>
        <end position="220"/>
    </location>
</feature>
<accession>A0A327L1D2</accession>
<name>A0A327L1D2_9BRAD</name>
<dbReference type="OrthoDB" id="9810457at2"/>
<dbReference type="PANTHER" id="PTHR36838:SF3">
    <property type="entry name" value="TRANSPORTER AUXIN EFFLUX CARRIER EC FAMILY"/>
    <property type="match status" value="1"/>
</dbReference>